<organism evidence="9 10">
    <name type="scientific">Inquilinus limosus</name>
    <dbReference type="NCBI Taxonomy" id="171674"/>
    <lineage>
        <taxon>Bacteria</taxon>
        <taxon>Pseudomonadati</taxon>
        <taxon>Pseudomonadota</taxon>
        <taxon>Alphaproteobacteria</taxon>
        <taxon>Rhodospirillales</taxon>
        <taxon>Rhodospirillaceae</taxon>
        <taxon>Inquilinus</taxon>
    </lineage>
</organism>
<dbReference type="GO" id="GO:0008289">
    <property type="term" value="F:lipid binding"/>
    <property type="evidence" value="ECO:0007669"/>
    <property type="project" value="UniProtKB-KW"/>
</dbReference>
<evidence type="ECO:0000256" key="2">
    <source>
        <dbReference type="ARBA" id="ARBA00010766"/>
    </source>
</evidence>
<comment type="caution">
    <text evidence="9">The sequence shown here is derived from an EMBL/GenBank/DDBJ whole genome shotgun (WGS) entry which is preliminary data.</text>
</comment>
<evidence type="ECO:0000313" key="10">
    <source>
        <dbReference type="Proteomes" id="UP000196655"/>
    </source>
</evidence>
<keyword evidence="5" id="KW-0446">Lipid-binding</keyword>
<proteinExistence type="inferred from homology"/>
<evidence type="ECO:0000256" key="1">
    <source>
        <dbReference type="ARBA" id="ARBA00004749"/>
    </source>
</evidence>
<dbReference type="InterPro" id="IPR012762">
    <property type="entry name" value="Ubiq_biosynth_COQ9"/>
</dbReference>
<name>A0A211ZK03_9PROT</name>
<evidence type="ECO:0000256" key="7">
    <source>
        <dbReference type="SAM" id="MobiDB-lite"/>
    </source>
</evidence>
<evidence type="ECO:0000313" key="9">
    <source>
        <dbReference type="EMBL" id="OWJ65591.1"/>
    </source>
</evidence>
<protein>
    <recommendedName>
        <fullName evidence="8">COQ9 C-terminal domain-containing protein</fullName>
    </recommendedName>
</protein>
<evidence type="ECO:0000256" key="5">
    <source>
        <dbReference type="ARBA" id="ARBA00023121"/>
    </source>
</evidence>
<dbReference type="OrthoDB" id="7201143at2"/>
<dbReference type="RefSeq" id="WP_088152589.1">
    <property type="nucleotide sequence ID" value="NZ_NHON01000035.1"/>
</dbReference>
<dbReference type="STRING" id="1122125.GCA_000423185_02677"/>
<dbReference type="GO" id="GO:0006744">
    <property type="term" value="P:ubiquinone biosynthetic process"/>
    <property type="evidence" value="ECO:0007669"/>
    <property type="project" value="UniProtKB-KW"/>
</dbReference>
<keyword evidence="3" id="KW-0831">Ubiquinone biosynthesis</keyword>
<dbReference type="Gene3D" id="1.10.357.10">
    <property type="entry name" value="Tetracycline Repressor, domain 2"/>
    <property type="match status" value="1"/>
</dbReference>
<comment type="similarity">
    <text evidence="2">Belongs to the COQ9 family.</text>
</comment>
<evidence type="ECO:0000256" key="3">
    <source>
        <dbReference type="ARBA" id="ARBA00022688"/>
    </source>
</evidence>
<dbReference type="InterPro" id="IPR013718">
    <property type="entry name" value="COQ9_C"/>
</dbReference>
<dbReference type="EMBL" id="NHON01000035">
    <property type="protein sequence ID" value="OWJ65591.1"/>
    <property type="molecule type" value="Genomic_DNA"/>
</dbReference>
<dbReference type="NCBIfam" id="TIGR02396">
    <property type="entry name" value="diverge_rpsU"/>
    <property type="match status" value="1"/>
</dbReference>
<dbReference type="Pfam" id="PF08511">
    <property type="entry name" value="COQ9"/>
    <property type="match status" value="1"/>
</dbReference>
<dbReference type="InterPro" id="IPR036271">
    <property type="entry name" value="Tet_transcr_reg_TetR-rel_C_sf"/>
</dbReference>
<evidence type="ECO:0000259" key="8">
    <source>
        <dbReference type="Pfam" id="PF08511"/>
    </source>
</evidence>
<comment type="function">
    <text evidence="6">Membrane-associated protein that warps the membrane surface to access and bind aromatic isoprenes with high specificity, including ubiquinone (CoQ) isoprene intermediates and presents them directly to COQ7, therefore facilitating the COQ7-mediated hydroxylase step. Participates in the biosynthesis of coenzyme Q, also named ubiquinone, an essential lipid-soluble electron transporter for aerobic cellular respiration.</text>
</comment>
<sequence length="235" mass="25963">MTDPTPNDRPPGDQPHGDRTAGRDALLLAVLPHVAFDGWTRQALRLGAEDAGFGLDEAAILFPGGIAALADHLHDWADREMLDRLAEEGEAFDGLRVREKIARAVTVRLGLLAPYRDAVRRDLSRRALRPLSRRGLQQLHRTVDAMWRAAGDRSTDINYYTKRGLLAGVYASTLLVWLDDRSEGQETTHAFLERRIGEVLAFGRQISGLKRLGDLAEAPFRLAARLREGRGAAAS</sequence>
<dbReference type="PANTHER" id="PTHR21427:SF19">
    <property type="entry name" value="UBIQUINONE BIOSYNTHESIS PROTEIN COQ9, MITOCHONDRIAL"/>
    <property type="match status" value="1"/>
</dbReference>
<feature type="domain" description="COQ9 C-terminal" evidence="8">
    <location>
        <begin position="134"/>
        <end position="203"/>
    </location>
</feature>
<keyword evidence="4" id="KW-0809">Transit peptide</keyword>
<gene>
    <name evidence="9" type="ORF">BWR60_18950</name>
</gene>
<feature type="region of interest" description="Disordered" evidence="7">
    <location>
        <begin position="1"/>
        <end position="20"/>
    </location>
</feature>
<dbReference type="SUPFAM" id="SSF48498">
    <property type="entry name" value="Tetracyclin repressor-like, C-terminal domain"/>
    <property type="match status" value="1"/>
</dbReference>
<evidence type="ECO:0000256" key="4">
    <source>
        <dbReference type="ARBA" id="ARBA00022946"/>
    </source>
</evidence>
<keyword evidence="10" id="KW-1185">Reference proteome</keyword>
<dbReference type="PANTHER" id="PTHR21427">
    <property type="entry name" value="UBIQUINONE BIOSYNTHESIS PROTEIN COQ9, MITOCHONDRIAL"/>
    <property type="match status" value="1"/>
</dbReference>
<evidence type="ECO:0000256" key="6">
    <source>
        <dbReference type="ARBA" id="ARBA00058104"/>
    </source>
</evidence>
<comment type="pathway">
    <text evidence="1">Cofactor biosynthesis; ubiquinone biosynthesis.</text>
</comment>
<reference evidence="10" key="1">
    <citation type="submission" date="2017-05" db="EMBL/GenBank/DDBJ databases">
        <authorList>
            <person name="Macchi M."/>
            <person name="Festa S."/>
            <person name="Coppotelli B.M."/>
            <person name="Morelli I.S."/>
        </authorList>
    </citation>
    <scope>NUCLEOTIDE SEQUENCE [LARGE SCALE GENOMIC DNA]</scope>
    <source>
        <strain evidence="10">I</strain>
    </source>
</reference>
<dbReference type="Proteomes" id="UP000196655">
    <property type="component" value="Unassembled WGS sequence"/>
</dbReference>
<accession>A0A211ZK03</accession>
<dbReference type="AlphaFoldDB" id="A0A211ZK03"/>